<evidence type="ECO:0000256" key="7">
    <source>
        <dbReference type="ARBA" id="ARBA00022962"/>
    </source>
</evidence>
<feature type="non-terminal residue" evidence="10">
    <location>
        <position position="433"/>
    </location>
</feature>
<organism evidence="10 11">
    <name type="scientific">Candidatus Roizmanbacteria bacterium RIFCSPHIGHO2_12_FULL_41_11</name>
    <dbReference type="NCBI Taxonomy" id="1802052"/>
    <lineage>
        <taxon>Bacteria</taxon>
        <taxon>Candidatus Roizmaniibacteriota</taxon>
    </lineage>
</organism>
<proteinExistence type="predicted"/>
<evidence type="ECO:0000259" key="8">
    <source>
        <dbReference type="PROSITE" id="PS51278"/>
    </source>
</evidence>
<evidence type="ECO:0000256" key="5">
    <source>
        <dbReference type="ARBA" id="ARBA00022679"/>
    </source>
</evidence>
<dbReference type="CDD" id="cd00714">
    <property type="entry name" value="GFAT"/>
    <property type="match status" value="1"/>
</dbReference>
<dbReference type="SUPFAM" id="SSF53697">
    <property type="entry name" value="SIS domain"/>
    <property type="match status" value="1"/>
</dbReference>
<sequence>MCGIFAYVGKKQNAGDLIMEGLKALEYRGYDSWGVAVKKQDGQIYLEKHVGKIGQAKLPRLSSTIGIGHTRWATHGGVTRDNAHPHTDCTGNIIIVHNGIVENYTSLKKQLLKKGHIFKSETDTEVIAHWLEEKKKTDNDPLKLMRGLASAIKGMSAVIAFFPEEEVLYVYKYGSPIVFGQNNDGLYLASDPSAMILHTKQVYFLEDNEMLQLGRSGYELYDGHGEIKKITFTTLAYDKEDALLGKYPYFMLKEIHEQPKVIQNIIDTQASNITKVAEFVKKADGTYFIGCGSAYHVSLSGAYLFSKIANRHVNAAIASEFSYLESFIKNTSLVVAFSQSGETIDLISCIRKAQENKAKILAVTNVPGSTLYRMADHRLLLQAGPEKAVATTKAYTAKIAIIYLLAHELAGTIKKAKEDLRLAVSEIQRFLKN</sequence>
<evidence type="ECO:0000256" key="6">
    <source>
        <dbReference type="ARBA" id="ARBA00022737"/>
    </source>
</evidence>
<evidence type="ECO:0000256" key="4">
    <source>
        <dbReference type="ARBA" id="ARBA00022576"/>
    </source>
</evidence>
<dbReference type="InterPro" id="IPR017932">
    <property type="entry name" value="GATase_2_dom"/>
</dbReference>
<dbReference type="PROSITE" id="PS51278">
    <property type="entry name" value="GATASE_TYPE_2"/>
    <property type="match status" value="1"/>
</dbReference>
<dbReference type="NCBIfam" id="NF001484">
    <property type="entry name" value="PRK00331.1"/>
    <property type="match status" value="1"/>
</dbReference>
<dbReference type="InterPro" id="IPR035466">
    <property type="entry name" value="GlmS/AgaS_SIS"/>
</dbReference>
<dbReference type="Gene3D" id="3.60.20.10">
    <property type="entry name" value="Glutamine Phosphoribosylpyrophosphate, subunit 1, domain 1"/>
    <property type="match status" value="1"/>
</dbReference>
<dbReference type="AlphaFoldDB" id="A0A1F7I1X6"/>
<dbReference type="CDD" id="cd05008">
    <property type="entry name" value="SIS_GlmS_GlmD_1"/>
    <property type="match status" value="1"/>
</dbReference>
<dbReference type="InterPro" id="IPR005855">
    <property type="entry name" value="GFAT"/>
</dbReference>
<dbReference type="GO" id="GO:0097367">
    <property type="term" value="F:carbohydrate derivative binding"/>
    <property type="evidence" value="ECO:0007669"/>
    <property type="project" value="InterPro"/>
</dbReference>
<dbReference type="PANTHER" id="PTHR10937">
    <property type="entry name" value="GLUCOSAMINE--FRUCTOSE-6-PHOSPHATE AMINOTRANSFERASE, ISOMERIZING"/>
    <property type="match status" value="1"/>
</dbReference>
<feature type="domain" description="SIS" evidence="9">
    <location>
        <begin position="276"/>
        <end position="415"/>
    </location>
</feature>
<evidence type="ECO:0000259" key="9">
    <source>
        <dbReference type="PROSITE" id="PS51464"/>
    </source>
</evidence>
<dbReference type="PANTHER" id="PTHR10937:SF0">
    <property type="entry name" value="GLUTAMINE--FRUCTOSE-6-PHOSPHATE TRANSAMINASE (ISOMERIZING)"/>
    <property type="match status" value="1"/>
</dbReference>
<dbReference type="InterPro" id="IPR046348">
    <property type="entry name" value="SIS_dom_sf"/>
</dbReference>
<evidence type="ECO:0000313" key="11">
    <source>
        <dbReference type="Proteomes" id="UP000176803"/>
    </source>
</evidence>
<dbReference type="NCBIfam" id="TIGR01135">
    <property type="entry name" value="glmS"/>
    <property type="match status" value="1"/>
</dbReference>
<evidence type="ECO:0000256" key="3">
    <source>
        <dbReference type="ARBA" id="ARBA00016090"/>
    </source>
</evidence>
<dbReference type="Proteomes" id="UP000176803">
    <property type="component" value="Unassembled WGS sequence"/>
</dbReference>
<gene>
    <name evidence="10" type="ORF">A3F03_04330</name>
</gene>
<keyword evidence="6" id="KW-0677">Repeat</keyword>
<dbReference type="GO" id="GO:0006002">
    <property type="term" value="P:fructose 6-phosphate metabolic process"/>
    <property type="evidence" value="ECO:0007669"/>
    <property type="project" value="TreeGrafter"/>
</dbReference>
<dbReference type="InterPro" id="IPR047084">
    <property type="entry name" value="GFAT_N"/>
</dbReference>
<keyword evidence="5" id="KW-0808">Transferase</keyword>
<comment type="caution">
    <text evidence="10">The sequence shown here is derived from an EMBL/GenBank/DDBJ whole genome shotgun (WGS) entry which is preliminary data.</text>
</comment>
<dbReference type="EC" id="2.6.1.16" evidence="2"/>
<dbReference type="Gene3D" id="3.40.50.10490">
    <property type="entry name" value="Glucose-6-phosphate isomerase like protein, domain 1"/>
    <property type="match status" value="1"/>
</dbReference>
<dbReference type="InterPro" id="IPR001347">
    <property type="entry name" value="SIS_dom"/>
</dbReference>
<keyword evidence="7" id="KW-0315">Glutamine amidotransferase</keyword>
<dbReference type="GO" id="GO:0006487">
    <property type="term" value="P:protein N-linked glycosylation"/>
    <property type="evidence" value="ECO:0007669"/>
    <property type="project" value="TreeGrafter"/>
</dbReference>
<evidence type="ECO:0000256" key="2">
    <source>
        <dbReference type="ARBA" id="ARBA00012916"/>
    </source>
</evidence>
<evidence type="ECO:0000313" key="10">
    <source>
        <dbReference type="EMBL" id="OGK37383.1"/>
    </source>
</evidence>
<dbReference type="SUPFAM" id="SSF56235">
    <property type="entry name" value="N-terminal nucleophile aminohydrolases (Ntn hydrolases)"/>
    <property type="match status" value="1"/>
</dbReference>
<dbReference type="InterPro" id="IPR029055">
    <property type="entry name" value="Ntn_hydrolases_N"/>
</dbReference>
<evidence type="ECO:0000256" key="1">
    <source>
        <dbReference type="ARBA" id="ARBA00001031"/>
    </source>
</evidence>
<dbReference type="PROSITE" id="PS51464">
    <property type="entry name" value="SIS"/>
    <property type="match status" value="1"/>
</dbReference>
<feature type="domain" description="Glutamine amidotransferase type-2" evidence="8">
    <location>
        <begin position="2"/>
        <end position="216"/>
    </location>
</feature>
<dbReference type="EMBL" id="MGAC01000043">
    <property type="protein sequence ID" value="OGK37383.1"/>
    <property type="molecule type" value="Genomic_DNA"/>
</dbReference>
<name>A0A1F7I1X6_9BACT</name>
<protein>
    <recommendedName>
        <fullName evidence="3">Glutamine--fructose-6-phosphate aminotransferase [isomerizing]</fullName>
        <ecNumber evidence="2">2.6.1.16</ecNumber>
    </recommendedName>
</protein>
<comment type="catalytic activity">
    <reaction evidence="1">
        <text>D-fructose 6-phosphate + L-glutamine = D-glucosamine 6-phosphate + L-glutamate</text>
        <dbReference type="Rhea" id="RHEA:13237"/>
        <dbReference type="ChEBI" id="CHEBI:29985"/>
        <dbReference type="ChEBI" id="CHEBI:58359"/>
        <dbReference type="ChEBI" id="CHEBI:58725"/>
        <dbReference type="ChEBI" id="CHEBI:61527"/>
        <dbReference type="EC" id="2.6.1.16"/>
    </reaction>
</comment>
<keyword evidence="4" id="KW-0032">Aminotransferase</keyword>
<dbReference type="Pfam" id="PF01380">
    <property type="entry name" value="SIS"/>
    <property type="match status" value="1"/>
</dbReference>
<dbReference type="GO" id="GO:0004360">
    <property type="term" value="F:glutamine-fructose-6-phosphate transaminase (isomerizing) activity"/>
    <property type="evidence" value="ECO:0007669"/>
    <property type="project" value="UniProtKB-EC"/>
</dbReference>
<dbReference type="Pfam" id="PF13522">
    <property type="entry name" value="GATase_6"/>
    <property type="match status" value="1"/>
</dbReference>
<dbReference type="GO" id="GO:0006047">
    <property type="term" value="P:UDP-N-acetylglucosamine metabolic process"/>
    <property type="evidence" value="ECO:0007669"/>
    <property type="project" value="TreeGrafter"/>
</dbReference>
<reference evidence="10 11" key="1">
    <citation type="journal article" date="2016" name="Nat. Commun.">
        <title>Thousands of microbial genomes shed light on interconnected biogeochemical processes in an aquifer system.</title>
        <authorList>
            <person name="Anantharaman K."/>
            <person name="Brown C.T."/>
            <person name="Hug L.A."/>
            <person name="Sharon I."/>
            <person name="Castelle C.J."/>
            <person name="Probst A.J."/>
            <person name="Thomas B.C."/>
            <person name="Singh A."/>
            <person name="Wilkins M.J."/>
            <person name="Karaoz U."/>
            <person name="Brodie E.L."/>
            <person name="Williams K.H."/>
            <person name="Hubbard S.S."/>
            <person name="Banfield J.F."/>
        </authorList>
    </citation>
    <scope>NUCLEOTIDE SEQUENCE [LARGE SCALE GENOMIC DNA]</scope>
</reference>
<accession>A0A1F7I1X6</accession>